<keyword evidence="2" id="KW-0436">Ligase</keyword>
<name>A0A645IWI3_9ZZZZ</name>
<keyword evidence="2" id="KW-0689">Ribosomal protein</keyword>
<keyword evidence="2" id="KW-0687">Ribonucleoprotein</keyword>
<dbReference type="PANTHER" id="PTHR21621">
    <property type="entry name" value="RIBOSOMAL PROTEIN S6 MODIFICATION PROTEIN"/>
    <property type="match status" value="1"/>
</dbReference>
<protein>
    <submittedName>
        <fullName evidence="2">Ribosomal protein S6--L-glutamate ligase</fullName>
        <ecNumber evidence="2">6.3.2.-</ecNumber>
    </submittedName>
</protein>
<feature type="domain" description="ATP-grasp" evidence="1">
    <location>
        <begin position="1"/>
        <end position="63"/>
    </location>
</feature>
<dbReference type="GO" id="GO:0043774">
    <property type="term" value="F:coenzyme F420-2 alpha-glutamyl ligase activity"/>
    <property type="evidence" value="ECO:0007669"/>
    <property type="project" value="TreeGrafter"/>
</dbReference>
<dbReference type="AlphaFoldDB" id="A0A645IWI3"/>
<dbReference type="InterPro" id="IPR011761">
    <property type="entry name" value="ATP-grasp"/>
</dbReference>
<dbReference type="PANTHER" id="PTHR21621:SF2">
    <property type="entry name" value="COENZYME GAMMA-F420-2:ALPHA-L-GLUTAMATE LIGASE"/>
    <property type="match status" value="1"/>
</dbReference>
<dbReference type="GO" id="GO:0046872">
    <property type="term" value="F:metal ion binding"/>
    <property type="evidence" value="ECO:0007669"/>
    <property type="project" value="InterPro"/>
</dbReference>
<dbReference type="EC" id="6.3.2.-" evidence="2"/>
<accession>A0A645IWI3</accession>
<dbReference type="Pfam" id="PF08443">
    <property type="entry name" value="RimK"/>
    <property type="match status" value="1"/>
</dbReference>
<sequence>MTPEIEQLAIETAFTFGLDIAGIDLLFDGDNFKVCEANSSPGFEGLEECCGINVAEIIYDFIREKVREK</sequence>
<dbReference type="SUPFAM" id="SSF56059">
    <property type="entry name" value="Glutathione synthetase ATP-binding domain-like"/>
    <property type="match status" value="1"/>
</dbReference>
<evidence type="ECO:0000259" key="1">
    <source>
        <dbReference type="PROSITE" id="PS50975"/>
    </source>
</evidence>
<gene>
    <name evidence="2" type="primary">rimK_10</name>
    <name evidence="2" type="ORF">SDC9_203452</name>
</gene>
<comment type="caution">
    <text evidence="2">The sequence shown here is derived from an EMBL/GenBank/DDBJ whole genome shotgun (WGS) entry which is preliminary data.</text>
</comment>
<organism evidence="2">
    <name type="scientific">bioreactor metagenome</name>
    <dbReference type="NCBI Taxonomy" id="1076179"/>
    <lineage>
        <taxon>unclassified sequences</taxon>
        <taxon>metagenomes</taxon>
        <taxon>ecological metagenomes</taxon>
    </lineage>
</organism>
<dbReference type="EMBL" id="VSSQ01125359">
    <property type="protein sequence ID" value="MPN55768.1"/>
    <property type="molecule type" value="Genomic_DNA"/>
</dbReference>
<dbReference type="GO" id="GO:0005840">
    <property type="term" value="C:ribosome"/>
    <property type="evidence" value="ECO:0007669"/>
    <property type="project" value="UniProtKB-KW"/>
</dbReference>
<dbReference type="PROSITE" id="PS50975">
    <property type="entry name" value="ATP_GRASP"/>
    <property type="match status" value="1"/>
</dbReference>
<dbReference type="GO" id="GO:0005524">
    <property type="term" value="F:ATP binding"/>
    <property type="evidence" value="ECO:0007669"/>
    <property type="project" value="InterPro"/>
</dbReference>
<dbReference type="InterPro" id="IPR013651">
    <property type="entry name" value="ATP-grasp_RimK-type"/>
</dbReference>
<evidence type="ECO:0000313" key="2">
    <source>
        <dbReference type="EMBL" id="MPN55768.1"/>
    </source>
</evidence>
<dbReference type="GO" id="GO:0005737">
    <property type="term" value="C:cytoplasm"/>
    <property type="evidence" value="ECO:0007669"/>
    <property type="project" value="TreeGrafter"/>
</dbReference>
<reference evidence="2" key="1">
    <citation type="submission" date="2019-08" db="EMBL/GenBank/DDBJ databases">
        <authorList>
            <person name="Kucharzyk K."/>
            <person name="Murdoch R.W."/>
            <person name="Higgins S."/>
            <person name="Loffler F."/>
        </authorList>
    </citation>
    <scope>NUCLEOTIDE SEQUENCE</scope>
</reference>
<proteinExistence type="predicted"/>
<dbReference type="Gene3D" id="3.30.470.20">
    <property type="entry name" value="ATP-grasp fold, B domain"/>
    <property type="match status" value="1"/>
</dbReference>